<sequence>MNPLHRTTAGARTSEDLVPEAHGYGYIASSEAAPAAPSQTVPEAHGYGYVVVSDDDDPASAPAAEAVQPADSAEPARTVAPARQVQHSPLVEFITDSPAAAAPAEVSETVVPEAVVSDARDDEAAHPAESTESAEPAESAPVRAVAAEPISVAPAVVLSPLLPNIGTSTMARLLDLTEVPVAGEVPASTARVVVIDATEKGVAAAQAYIEVLKARGPEPVGSVTSLDGLDGILVIPADSRRIPRTVKLRLKVLSGACPVLMCPWIPALASRICDDAALEKAAAARPVAAALKKLAAQVEGLAG</sequence>
<gene>
    <name evidence="2" type="ORF">HXO58_09230</name>
</gene>
<comment type="caution">
    <text evidence="2">The sequence shown here is derived from an EMBL/GenBank/DDBJ whole genome shotgun (WGS) entry which is preliminary data.</text>
</comment>
<dbReference type="Proteomes" id="UP000713964">
    <property type="component" value="Unassembled WGS sequence"/>
</dbReference>
<evidence type="ECO:0000313" key="3">
    <source>
        <dbReference type="Proteomes" id="UP000713964"/>
    </source>
</evidence>
<feature type="region of interest" description="Disordered" evidence="1">
    <location>
        <begin position="119"/>
        <end position="142"/>
    </location>
</feature>
<protein>
    <submittedName>
        <fullName evidence="2">Uncharacterized protein</fullName>
    </submittedName>
</protein>
<dbReference type="EMBL" id="JABZXL010000036">
    <property type="protein sequence ID" value="MBF1659993.1"/>
    <property type="molecule type" value="Genomic_DNA"/>
</dbReference>
<evidence type="ECO:0000256" key="1">
    <source>
        <dbReference type="SAM" id="MobiDB-lite"/>
    </source>
</evidence>
<proteinExistence type="predicted"/>
<feature type="compositionally biased region" description="Low complexity" evidence="1">
    <location>
        <begin position="59"/>
        <end position="73"/>
    </location>
</feature>
<accession>A0A930KZP6</accession>
<feature type="region of interest" description="Disordered" evidence="1">
    <location>
        <begin position="54"/>
        <end position="77"/>
    </location>
</feature>
<evidence type="ECO:0000313" key="2">
    <source>
        <dbReference type="EMBL" id="MBF1659993.1"/>
    </source>
</evidence>
<feature type="compositionally biased region" description="Low complexity" evidence="1">
    <location>
        <begin position="127"/>
        <end position="142"/>
    </location>
</feature>
<dbReference type="AlphaFoldDB" id="A0A930KZP6"/>
<reference evidence="2" key="1">
    <citation type="submission" date="2020-04" db="EMBL/GenBank/DDBJ databases">
        <title>Deep metagenomics examines the oral microbiome during advanced dental caries in children, revealing novel taxa and co-occurrences with host molecules.</title>
        <authorList>
            <person name="Baker J.L."/>
            <person name="Morton J.T."/>
            <person name="Dinis M."/>
            <person name="Alvarez R."/>
            <person name="Tran N.C."/>
            <person name="Knight R."/>
            <person name="Edlund A."/>
        </authorList>
    </citation>
    <scope>NUCLEOTIDE SEQUENCE</scope>
    <source>
        <strain evidence="2">JCVI_29_bin.11</strain>
    </source>
</reference>
<organism evidence="2 3">
    <name type="scientific">Rothia mucilaginosa</name>
    <dbReference type="NCBI Taxonomy" id="43675"/>
    <lineage>
        <taxon>Bacteria</taxon>
        <taxon>Bacillati</taxon>
        <taxon>Actinomycetota</taxon>
        <taxon>Actinomycetes</taxon>
        <taxon>Micrococcales</taxon>
        <taxon>Micrococcaceae</taxon>
        <taxon>Rothia</taxon>
    </lineage>
</organism>
<name>A0A930KZP6_9MICC</name>